<dbReference type="PANTHER" id="PTHR31672">
    <property type="entry name" value="BNACNNG10540D PROTEIN"/>
    <property type="match status" value="1"/>
</dbReference>
<evidence type="ECO:0000259" key="2">
    <source>
        <dbReference type="Pfam" id="PF00646"/>
    </source>
</evidence>
<dbReference type="Pfam" id="PF08268">
    <property type="entry name" value="FBA_3"/>
    <property type="match status" value="1"/>
</dbReference>
<dbReference type="InterPro" id="IPR036047">
    <property type="entry name" value="F-box-like_dom_sf"/>
</dbReference>
<sequence>MDRKSWLWRKKSSEKSPGETESSGSMLSHSERYSDDQVFASANATPGLGRYPSFKREVDALDKFKNDAKKMVVALVDIEVKHWNSNGPKRKTKEAACSKSKRKEEILLRLPVEDLLRCKSVCTKWYELIKEPDFISMQVTNAICQPSRIIFAPKGLYWNEDPTNALFLIGKGKCTTIPVKILKLSCDCRIAAGVIITEGESSWRQLKFPYEVNFQYGLETVFLDGALHWMIDTEDTVHPTTLSERILALDVSNEEFHTINIPPSIVLPDSLILINLAGYLAFVESTLDTSSQIWQIVGSKTNGRQIFPYSCKCVSETDGLNYFCRLLNMLTDGCYYYQATERLQENRSISQQIPKPCDHLALYNPEKDQSFFLNLHGIPRSFHTMFFTPTLVSPEAIYFPPE</sequence>
<feature type="domain" description="F-box associated beta-propeller type 3" evidence="3">
    <location>
        <begin position="198"/>
        <end position="294"/>
    </location>
</feature>
<dbReference type="Proteomes" id="UP000631114">
    <property type="component" value="Unassembled WGS sequence"/>
</dbReference>
<dbReference type="SUPFAM" id="SSF81383">
    <property type="entry name" value="F-box domain"/>
    <property type="match status" value="1"/>
</dbReference>
<evidence type="ECO:0000313" key="5">
    <source>
        <dbReference type="Proteomes" id="UP000631114"/>
    </source>
</evidence>
<dbReference type="OrthoDB" id="5319261at2759"/>
<feature type="compositionally biased region" description="Polar residues" evidence="1">
    <location>
        <begin position="19"/>
        <end position="28"/>
    </location>
</feature>
<dbReference type="AlphaFoldDB" id="A0A835HSA1"/>
<accession>A0A835HSA1</accession>
<evidence type="ECO:0000259" key="3">
    <source>
        <dbReference type="Pfam" id="PF08268"/>
    </source>
</evidence>
<reference evidence="4 5" key="1">
    <citation type="submission" date="2020-10" db="EMBL/GenBank/DDBJ databases">
        <title>The Coptis chinensis genome and diversification of protoberbering-type alkaloids.</title>
        <authorList>
            <person name="Wang B."/>
            <person name="Shu S."/>
            <person name="Song C."/>
            <person name="Liu Y."/>
        </authorList>
    </citation>
    <scope>NUCLEOTIDE SEQUENCE [LARGE SCALE GENOMIC DNA]</scope>
    <source>
        <strain evidence="4">HL-2020</strain>
        <tissue evidence="4">Leaf</tissue>
    </source>
</reference>
<name>A0A835HSA1_9MAGN</name>
<dbReference type="InterPro" id="IPR050796">
    <property type="entry name" value="SCF_F-box_component"/>
</dbReference>
<dbReference type="EMBL" id="JADFTS010000006">
    <property type="protein sequence ID" value="KAF9603512.1"/>
    <property type="molecule type" value="Genomic_DNA"/>
</dbReference>
<feature type="non-terminal residue" evidence="4">
    <location>
        <position position="402"/>
    </location>
</feature>
<evidence type="ECO:0000256" key="1">
    <source>
        <dbReference type="SAM" id="MobiDB-lite"/>
    </source>
</evidence>
<protein>
    <recommendedName>
        <fullName evidence="6">F-box domain-containing protein</fullName>
    </recommendedName>
</protein>
<feature type="region of interest" description="Disordered" evidence="1">
    <location>
        <begin position="1"/>
        <end position="31"/>
    </location>
</feature>
<proteinExistence type="predicted"/>
<dbReference type="Pfam" id="PF00646">
    <property type="entry name" value="F-box"/>
    <property type="match status" value="1"/>
</dbReference>
<evidence type="ECO:0008006" key="6">
    <source>
        <dbReference type="Google" id="ProtNLM"/>
    </source>
</evidence>
<dbReference type="InterPro" id="IPR001810">
    <property type="entry name" value="F-box_dom"/>
</dbReference>
<keyword evidence="5" id="KW-1185">Reference proteome</keyword>
<dbReference type="InterPro" id="IPR013187">
    <property type="entry name" value="F-box-assoc_dom_typ3"/>
</dbReference>
<dbReference type="Gene3D" id="1.20.1280.50">
    <property type="match status" value="1"/>
</dbReference>
<evidence type="ECO:0000313" key="4">
    <source>
        <dbReference type="EMBL" id="KAF9603512.1"/>
    </source>
</evidence>
<feature type="compositionally biased region" description="Basic and acidic residues" evidence="1">
    <location>
        <begin position="1"/>
        <end position="18"/>
    </location>
</feature>
<comment type="caution">
    <text evidence="4">The sequence shown here is derived from an EMBL/GenBank/DDBJ whole genome shotgun (WGS) entry which is preliminary data.</text>
</comment>
<feature type="domain" description="F-box" evidence="2">
    <location>
        <begin position="104"/>
        <end position="134"/>
    </location>
</feature>
<gene>
    <name evidence="4" type="ORF">IFM89_036785</name>
</gene>
<organism evidence="4 5">
    <name type="scientific">Coptis chinensis</name>
    <dbReference type="NCBI Taxonomy" id="261450"/>
    <lineage>
        <taxon>Eukaryota</taxon>
        <taxon>Viridiplantae</taxon>
        <taxon>Streptophyta</taxon>
        <taxon>Embryophyta</taxon>
        <taxon>Tracheophyta</taxon>
        <taxon>Spermatophyta</taxon>
        <taxon>Magnoliopsida</taxon>
        <taxon>Ranunculales</taxon>
        <taxon>Ranunculaceae</taxon>
        <taxon>Coptidoideae</taxon>
        <taxon>Coptis</taxon>
    </lineage>
</organism>